<keyword evidence="2" id="KW-0808">Transferase</keyword>
<organism evidence="2 3">
    <name type="scientific">Thioalkalivibrio paradoxus ARh 1</name>
    <dbReference type="NCBI Taxonomy" id="713585"/>
    <lineage>
        <taxon>Bacteria</taxon>
        <taxon>Pseudomonadati</taxon>
        <taxon>Pseudomonadota</taxon>
        <taxon>Gammaproteobacteria</taxon>
        <taxon>Chromatiales</taxon>
        <taxon>Ectothiorhodospiraceae</taxon>
        <taxon>Thioalkalivibrio</taxon>
    </lineage>
</organism>
<keyword evidence="3" id="KW-1185">Reference proteome</keyword>
<evidence type="ECO:0000313" key="2">
    <source>
        <dbReference type="EMBL" id="AHE98224.1"/>
    </source>
</evidence>
<dbReference type="RefSeq" id="WP_006747642.1">
    <property type="nucleotide sequence ID" value="NZ_CP007029.1"/>
</dbReference>
<dbReference type="PROSITE" id="PS50206">
    <property type="entry name" value="RHODANESE_3"/>
    <property type="match status" value="1"/>
</dbReference>
<dbReference type="InterPro" id="IPR050229">
    <property type="entry name" value="GlpE_sulfurtransferase"/>
</dbReference>
<dbReference type="SUPFAM" id="SSF52821">
    <property type="entry name" value="Rhodanese/Cell cycle control phosphatase"/>
    <property type="match status" value="1"/>
</dbReference>
<dbReference type="GO" id="GO:0016740">
    <property type="term" value="F:transferase activity"/>
    <property type="evidence" value="ECO:0007669"/>
    <property type="project" value="UniProtKB-KW"/>
</dbReference>
<dbReference type="PANTHER" id="PTHR43031:SF1">
    <property type="entry name" value="PYRIDINE NUCLEOTIDE-DISULPHIDE OXIDOREDUCTASE"/>
    <property type="match status" value="1"/>
</dbReference>
<accession>W0DHY4</accession>
<dbReference type="AlphaFoldDB" id="W0DHY4"/>
<name>W0DHY4_9GAMM</name>
<dbReference type="STRING" id="713585.THITH_08040"/>
<dbReference type="KEGG" id="tti:THITH_08040"/>
<dbReference type="InterPro" id="IPR036873">
    <property type="entry name" value="Rhodanese-like_dom_sf"/>
</dbReference>
<dbReference type="Gene3D" id="3.40.250.10">
    <property type="entry name" value="Rhodanese-like domain"/>
    <property type="match status" value="1"/>
</dbReference>
<dbReference type="OrthoDB" id="9814704at2"/>
<sequence length="122" mass="13884">MKILDRIRSWWPFGTVPETGAEELRELARSGRVQIVDVRTRMEFRRSRIPGARHLAITRFTRTGIQSLDLDAARPVVAVCLTAHRSVPAVRILRRQGYDARQLRAGMRAWWHAGLPCETGGP</sequence>
<dbReference type="PANTHER" id="PTHR43031">
    <property type="entry name" value="FAD-DEPENDENT OXIDOREDUCTASE"/>
    <property type="match status" value="1"/>
</dbReference>
<evidence type="ECO:0000313" key="3">
    <source>
        <dbReference type="Proteomes" id="UP000005289"/>
    </source>
</evidence>
<dbReference type="SMART" id="SM00450">
    <property type="entry name" value="RHOD"/>
    <property type="match status" value="1"/>
</dbReference>
<dbReference type="EMBL" id="CP007029">
    <property type="protein sequence ID" value="AHE98224.1"/>
    <property type="molecule type" value="Genomic_DNA"/>
</dbReference>
<proteinExistence type="predicted"/>
<gene>
    <name evidence="2" type="ORF">THITH_08040</name>
</gene>
<protein>
    <submittedName>
        <fullName evidence="2">Sulfurtransferase</fullName>
    </submittedName>
</protein>
<dbReference type="InterPro" id="IPR001763">
    <property type="entry name" value="Rhodanese-like_dom"/>
</dbReference>
<reference evidence="2 3" key="1">
    <citation type="submission" date="2013-12" db="EMBL/GenBank/DDBJ databases">
        <authorList>
            <consortium name="DOE Joint Genome Institute"/>
            <person name="Muyzer G."/>
            <person name="Huntemann M."/>
            <person name="Han J."/>
            <person name="Chen A."/>
            <person name="Kyrpides N."/>
            <person name="Mavromatis K."/>
            <person name="Markowitz V."/>
            <person name="Palaniappan K."/>
            <person name="Ivanova N."/>
            <person name="Schaumberg A."/>
            <person name="Pati A."/>
            <person name="Liolios K."/>
            <person name="Nordberg H.P."/>
            <person name="Cantor M.N."/>
            <person name="Hua S.X."/>
            <person name="Woyke T."/>
        </authorList>
    </citation>
    <scope>NUCLEOTIDE SEQUENCE [LARGE SCALE GENOMIC DNA]</scope>
    <source>
        <strain evidence="2 3">ARh 1</strain>
    </source>
</reference>
<dbReference type="CDD" id="cd00158">
    <property type="entry name" value="RHOD"/>
    <property type="match status" value="1"/>
</dbReference>
<dbReference type="HOGENOM" id="CLU_089574_13_0_6"/>
<dbReference type="Pfam" id="PF00581">
    <property type="entry name" value="Rhodanese"/>
    <property type="match status" value="1"/>
</dbReference>
<dbReference type="Proteomes" id="UP000005289">
    <property type="component" value="Chromosome"/>
</dbReference>
<evidence type="ECO:0000259" key="1">
    <source>
        <dbReference type="PROSITE" id="PS50206"/>
    </source>
</evidence>
<feature type="domain" description="Rhodanese" evidence="1">
    <location>
        <begin position="29"/>
        <end position="119"/>
    </location>
</feature>